<dbReference type="Pfam" id="PF00877">
    <property type="entry name" value="NLPC_P60"/>
    <property type="match status" value="1"/>
</dbReference>
<feature type="compositionally biased region" description="Polar residues" evidence="5">
    <location>
        <begin position="185"/>
        <end position="196"/>
    </location>
</feature>
<feature type="domain" description="NlpC/P60" evidence="6">
    <location>
        <begin position="197"/>
        <end position="323"/>
    </location>
</feature>
<proteinExistence type="inferred from homology"/>
<keyword evidence="4" id="KW-0788">Thiol protease</keyword>
<dbReference type="AlphaFoldDB" id="A0A1J0VY33"/>
<feature type="region of interest" description="Disordered" evidence="5">
    <location>
        <begin position="180"/>
        <end position="199"/>
    </location>
</feature>
<evidence type="ECO:0000256" key="1">
    <source>
        <dbReference type="ARBA" id="ARBA00007074"/>
    </source>
</evidence>
<sequence>MGSDMTVEVDVVLRALSALYGQGQPAAGHSAVMMRDIAAGMRAQSASGLAGYTEALGTHTATADNQSRRDGTVHTTVARSGDGTVVGRQQIANQIAEFRTRVQALVSVGDARFTGTALLDTAQRSISQATRQVSIDMDAARRMAAQIVPPVVPPARGRTLSPDQPVRRRRRRRIRPVAAAVGAHPNSQRSIRQLSDGTRGGDAVSAASGWLGAPYVWGGGGAGGPTGGGFDCSGLTQYAVAHASGGEVVLPRTTYEQIHSGVRVHPQDARPGDLVFPGDSFSANGPEHVQLAAGGGRVIEAPYSGATVRWSEMDTNSVVVRVL</sequence>
<evidence type="ECO:0000256" key="5">
    <source>
        <dbReference type="SAM" id="MobiDB-lite"/>
    </source>
</evidence>
<comment type="similarity">
    <text evidence="1">Belongs to the peptidase C40 family.</text>
</comment>
<evidence type="ECO:0000313" key="7">
    <source>
        <dbReference type="EMBL" id="APE36913.1"/>
    </source>
</evidence>
<dbReference type="Proteomes" id="UP000183810">
    <property type="component" value="Chromosome"/>
</dbReference>
<keyword evidence="3" id="KW-0378">Hydrolase</keyword>
<dbReference type="KEGG" id="nsl:BOX37_26605"/>
<organism evidence="7 8">
    <name type="scientific">Nocardia mangyaensis</name>
    <dbReference type="NCBI Taxonomy" id="2213200"/>
    <lineage>
        <taxon>Bacteria</taxon>
        <taxon>Bacillati</taxon>
        <taxon>Actinomycetota</taxon>
        <taxon>Actinomycetes</taxon>
        <taxon>Mycobacteriales</taxon>
        <taxon>Nocardiaceae</taxon>
        <taxon>Nocardia</taxon>
    </lineage>
</organism>
<feature type="region of interest" description="Disordered" evidence="5">
    <location>
        <begin position="152"/>
        <end position="171"/>
    </location>
</feature>
<dbReference type="PANTHER" id="PTHR47359:SF3">
    <property type="entry name" value="NLP_P60 DOMAIN-CONTAINING PROTEIN-RELATED"/>
    <property type="match status" value="1"/>
</dbReference>
<dbReference type="GO" id="GO:0008234">
    <property type="term" value="F:cysteine-type peptidase activity"/>
    <property type="evidence" value="ECO:0007669"/>
    <property type="project" value="UniProtKB-KW"/>
</dbReference>
<keyword evidence="8" id="KW-1185">Reference proteome</keyword>
<dbReference type="InterPro" id="IPR051794">
    <property type="entry name" value="PG_Endopeptidase_C40"/>
</dbReference>
<evidence type="ECO:0000313" key="8">
    <source>
        <dbReference type="Proteomes" id="UP000183810"/>
    </source>
</evidence>
<dbReference type="OrthoDB" id="3209655at2"/>
<dbReference type="InterPro" id="IPR038765">
    <property type="entry name" value="Papain-like_cys_pep_sf"/>
</dbReference>
<dbReference type="SUPFAM" id="SSF54001">
    <property type="entry name" value="Cysteine proteinases"/>
    <property type="match status" value="1"/>
</dbReference>
<dbReference type="GO" id="GO:0006508">
    <property type="term" value="P:proteolysis"/>
    <property type="evidence" value="ECO:0007669"/>
    <property type="project" value="UniProtKB-KW"/>
</dbReference>
<dbReference type="PROSITE" id="PS51935">
    <property type="entry name" value="NLPC_P60"/>
    <property type="match status" value="1"/>
</dbReference>
<evidence type="ECO:0000256" key="3">
    <source>
        <dbReference type="ARBA" id="ARBA00022801"/>
    </source>
</evidence>
<evidence type="ECO:0000256" key="4">
    <source>
        <dbReference type="ARBA" id="ARBA00022807"/>
    </source>
</evidence>
<dbReference type="PANTHER" id="PTHR47359">
    <property type="entry name" value="PEPTIDOGLYCAN DL-ENDOPEPTIDASE CWLO"/>
    <property type="match status" value="1"/>
</dbReference>
<name>A0A1J0VY33_9NOCA</name>
<gene>
    <name evidence="7" type="ORF">BOX37_26605</name>
</gene>
<protein>
    <submittedName>
        <fullName evidence="7">Peptidase P60</fullName>
    </submittedName>
</protein>
<dbReference type="Gene3D" id="3.90.1720.10">
    <property type="entry name" value="endopeptidase domain like (from Nostoc punctiforme)"/>
    <property type="match status" value="1"/>
</dbReference>
<evidence type="ECO:0000259" key="6">
    <source>
        <dbReference type="PROSITE" id="PS51935"/>
    </source>
</evidence>
<reference evidence="7" key="1">
    <citation type="submission" date="2016-11" db="EMBL/GenBank/DDBJ databases">
        <authorList>
            <person name="Jaros S."/>
            <person name="Januszkiewicz K."/>
            <person name="Wedrychowicz H."/>
        </authorList>
    </citation>
    <scope>NUCLEOTIDE SEQUENCE [LARGE SCALE GENOMIC DNA]</scope>
    <source>
        <strain evidence="7">Y48</strain>
    </source>
</reference>
<evidence type="ECO:0000256" key="2">
    <source>
        <dbReference type="ARBA" id="ARBA00022670"/>
    </source>
</evidence>
<dbReference type="InterPro" id="IPR000064">
    <property type="entry name" value="NLP_P60_dom"/>
</dbReference>
<keyword evidence="2" id="KW-0645">Protease</keyword>
<accession>A0A1J0VY33</accession>
<dbReference type="EMBL" id="CP018082">
    <property type="protein sequence ID" value="APE36913.1"/>
    <property type="molecule type" value="Genomic_DNA"/>
</dbReference>